<reference evidence="2 3" key="1">
    <citation type="submission" date="2023-09" db="EMBL/GenBank/DDBJ databases">
        <authorList>
            <person name="Rey-Velasco X."/>
        </authorList>
    </citation>
    <scope>NUCLEOTIDE SEQUENCE [LARGE SCALE GENOMIC DNA]</scope>
    <source>
        <strain evidence="2 3">F188</strain>
    </source>
</reference>
<dbReference type="PROSITE" id="PS50042">
    <property type="entry name" value="CNMP_BINDING_3"/>
    <property type="match status" value="1"/>
</dbReference>
<name>A0ABU3E202_9FLAO</name>
<proteinExistence type="predicted"/>
<dbReference type="Pfam" id="PF00027">
    <property type="entry name" value="cNMP_binding"/>
    <property type="match status" value="1"/>
</dbReference>
<dbReference type="RefSeq" id="WP_311684118.1">
    <property type="nucleotide sequence ID" value="NZ_JAVRHM010000009.1"/>
</dbReference>
<gene>
    <name evidence="2" type="ORF">RM549_09530</name>
</gene>
<evidence type="ECO:0000313" key="3">
    <source>
        <dbReference type="Proteomes" id="UP001261624"/>
    </source>
</evidence>
<feature type="domain" description="Cyclic nucleotide-binding" evidence="1">
    <location>
        <begin position="16"/>
        <end position="105"/>
    </location>
</feature>
<dbReference type="Gene3D" id="2.60.120.10">
    <property type="entry name" value="Jelly Rolls"/>
    <property type="match status" value="1"/>
</dbReference>
<dbReference type="InterPro" id="IPR000595">
    <property type="entry name" value="cNMP-bd_dom"/>
</dbReference>
<dbReference type="SUPFAM" id="SSF51206">
    <property type="entry name" value="cAMP-binding domain-like"/>
    <property type="match status" value="1"/>
</dbReference>
<keyword evidence="3" id="KW-1185">Reference proteome</keyword>
<organism evidence="2 3">
    <name type="scientific">Autumnicola patrickiae</name>
    <dbReference type="NCBI Taxonomy" id="3075591"/>
    <lineage>
        <taxon>Bacteria</taxon>
        <taxon>Pseudomonadati</taxon>
        <taxon>Bacteroidota</taxon>
        <taxon>Flavobacteriia</taxon>
        <taxon>Flavobacteriales</taxon>
        <taxon>Flavobacteriaceae</taxon>
        <taxon>Autumnicola</taxon>
    </lineage>
</organism>
<evidence type="ECO:0000259" key="1">
    <source>
        <dbReference type="PROSITE" id="PS50042"/>
    </source>
</evidence>
<dbReference type="Proteomes" id="UP001261624">
    <property type="component" value="Unassembled WGS sequence"/>
</dbReference>
<comment type="caution">
    <text evidence="2">The sequence shown here is derived from an EMBL/GenBank/DDBJ whole genome shotgun (WGS) entry which is preliminary data.</text>
</comment>
<accession>A0ABU3E202</accession>
<dbReference type="InterPro" id="IPR018490">
    <property type="entry name" value="cNMP-bd_dom_sf"/>
</dbReference>
<sequence>MNPLHQLQQKIEELDLWERDFKPLRNEYIKVAGSIDTNIYFVKEGSLRIFVVDKEEELTIRFAYKYNFVAALDSYISQQPSDLYIQALKKSQLKVIGKKKFMDFIFSNKENLKLWHVILEQLVFQQMERERDLLTSSPSERYQRVLQTSPQLFQEIPNRYIASYLRMTPETLSRLKKS</sequence>
<protein>
    <submittedName>
        <fullName evidence="2">Cyclic nucleotide-binding domain-containing protein</fullName>
    </submittedName>
</protein>
<evidence type="ECO:0000313" key="2">
    <source>
        <dbReference type="EMBL" id="MDT0690024.1"/>
    </source>
</evidence>
<dbReference type="InterPro" id="IPR014710">
    <property type="entry name" value="RmlC-like_jellyroll"/>
</dbReference>
<dbReference type="EMBL" id="JAVRHM010000009">
    <property type="protein sequence ID" value="MDT0690024.1"/>
    <property type="molecule type" value="Genomic_DNA"/>
</dbReference>